<comment type="caution">
    <text evidence="3">The sequence shown here is derived from an EMBL/GenBank/DDBJ whole genome shotgun (WGS) entry which is preliminary data.</text>
</comment>
<dbReference type="Proteomes" id="UP000437824">
    <property type="component" value="Unassembled WGS sequence"/>
</dbReference>
<gene>
    <name evidence="3" type="ORF">GKZ57_04650</name>
</gene>
<evidence type="ECO:0000313" key="4">
    <source>
        <dbReference type="Proteomes" id="UP000437824"/>
    </source>
</evidence>
<feature type="domain" description="BIG2" evidence="2">
    <location>
        <begin position="1578"/>
        <end position="1654"/>
    </location>
</feature>
<dbReference type="SUPFAM" id="SSF49373">
    <property type="entry name" value="Invasin/intimin cell-adhesion fragments"/>
    <property type="match status" value="6"/>
</dbReference>
<dbReference type="RefSeq" id="WP_154779841.1">
    <property type="nucleotide sequence ID" value="NZ_WMBC01000002.1"/>
</dbReference>
<dbReference type="GO" id="GO:0030313">
    <property type="term" value="C:cell envelope"/>
    <property type="evidence" value="ECO:0007669"/>
    <property type="project" value="UniProtKB-SubCell"/>
</dbReference>
<dbReference type="InterPro" id="IPR032675">
    <property type="entry name" value="LRR_dom_sf"/>
</dbReference>
<dbReference type="Gene3D" id="2.60.40.1080">
    <property type="match status" value="6"/>
</dbReference>
<dbReference type="EMBL" id="WMBC01000002">
    <property type="protein sequence ID" value="MTD60565.1"/>
    <property type="molecule type" value="Genomic_DNA"/>
</dbReference>
<dbReference type="Pfam" id="PF13306">
    <property type="entry name" value="LRR_5"/>
    <property type="match status" value="1"/>
</dbReference>
<dbReference type="InterPro" id="IPR042229">
    <property type="entry name" value="Listeria/Bacterioides_rpt_sf"/>
</dbReference>
<dbReference type="InterPro" id="IPR008964">
    <property type="entry name" value="Invasin/intimin_cell_adhesion"/>
</dbReference>
<dbReference type="Gene3D" id="2.60.40.4270">
    <property type="entry name" value="Listeria-Bacteroides repeat domain"/>
    <property type="match status" value="1"/>
</dbReference>
<feature type="non-terminal residue" evidence="3">
    <location>
        <position position="1"/>
    </location>
</feature>
<name>A0A844GL43_9FIRM</name>
<evidence type="ECO:0000256" key="1">
    <source>
        <dbReference type="ARBA" id="ARBA00004196"/>
    </source>
</evidence>
<dbReference type="SMART" id="SM00635">
    <property type="entry name" value="BID_2"/>
    <property type="match status" value="6"/>
</dbReference>
<evidence type="ECO:0000259" key="2">
    <source>
        <dbReference type="SMART" id="SM00635"/>
    </source>
</evidence>
<reference evidence="3 4" key="1">
    <citation type="submission" date="2019-11" db="EMBL/GenBank/DDBJ databases">
        <title>Draft genome sequence of Blautia luti DSM 14534T, isolated from human stool.</title>
        <authorList>
            <person name="Ortiz R."/>
            <person name="Melis-Arcos F."/>
            <person name="Covarrubias P."/>
            <person name="Cardenas J.P."/>
            <person name="Perez-Donoso J."/>
            <person name="Almonacid D."/>
        </authorList>
    </citation>
    <scope>NUCLEOTIDE SEQUENCE [LARGE SCALE GENOMIC DNA]</scope>
    <source>
        <strain evidence="3 4">DSM 14534</strain>
    </source>
</reference>
<proteinExistence type="predicted"/>
<organism evidence="3 4">
    <name type="scientific">Blautia luti DSM 14534 = JCM 17040</name>
    <dbReference type="NCBI Taxonomy" id="649762"/>
    <lineage>
        <taxon>Bacteria</taxon>
        <taxon>Bacillati</taxon>
        <taxon>Bacillota</taxon>
        <taxon>Clostridia</taxon>
        <taxon>Lachnospirales</taxon>
        <taxon>Lachnospiraceae</taxon>
        <taxon>Blautia</taxon>
    </lineage>
</organism>
<feature type="domain" description="BIG2" evidence="2">
    <location>
        <begin position="1287"/>
        <end position="1363"/>
    </location>
</feature>
<evidence type="ECO:0000313" key="3">
    <source>
        <dbReference type="EMBL" id="MTD60565.1"/>
    </source>
</evidence>
<feature type="domain" description="BIG2" evidence="2">
    <location>
        <begin position="1129"/>
        <end position="1206"/>
    </location>
</feature>
<feature type="domain" description="BIG2" evidence="2">
    <location>
        <begin position="1412"/>
        <end position="1489"/>
    </location>
</feature>
<comment type="subcellular location">
    <subcellularLocation>
        <location evidence="1">Cell envelope</location>
    </subcellularLocation>
</comment>
<dbReference type="InterPro" id="IPR003343">
    <property type="entry name" value="Big_2"/>
</dbReference>
<dbReference type="InterPro" id="IPR026906">
    <property type="entry name" value="LRR_5"/>
</dbReference>
<dbReference type="InterPro" id="IPR013378">
    <property type="entry name" value="InlB-like_B-rpt"/>
</dbReference>
<sequence>DRAFGNCSSLENISLPEGLENVGYQFIMNTGITSLTVPSTVTRSGCAYVGSGYAGATAGDEELKEIIFTDGAKTVPDNICRSGSENYSLKRAVIPSSVTTIGNNSFTNCKELTIYGEKNSYAENYAREKGILFCEIQSGKITRYDTAKKVLDKFPVENLINNIELKDGKIIGPQITVGGKTFNLFEVDAGMDLKLSDKVQAKVDMDTKTVQVLIGFKDFSGSATLDKNTNSTNYWSESYKQVKNIYTGMTGKKVDSTKLWNDFSKLRGKLRPANIKMVIDAKSYAAGYMEFSFASGDFQFQEGGIVLEASLGTDITRQIPSFPAAYCTMSLDSDFNGNLQLVKNTEMNYTLSMAAKLELAARLGIGLGVKKAGSYAEGGLFGKLKTALSLPASSLDQALTVWLNGGVYIESKVLGFDGPAYKSDYPDVQIYPQTKTLQAFDGKDVFDLSEFSAASGNRDYLESEDQKQILAGTADSQGTIFERDSSYPYSIPNLAELNDGTKIMVWIDDDGSKNNVNKTSLYASVYKNSKWSEPKKLYETGGLNDYPDVYTDGKKAYIVWQRTAQPLSQKASLADALKATNLYCITYTDGAFTEPELIGNSENTAYEMMQRVASDGRETAVVWVENSANDPFMTEGTNYIRIARSQGDGWKEETLAEGTDPVTSVDISYVNGSLAVVYETYNNDNNQIHLVYKGETKEFSGDNSVISEGILYYTQSGTMYEYNMVDGSSEESTFSNLDNFTVVTGADVKYLLTLRSDGQGNELYASVYDEVNRTWGNPVAVTNYGKYIRSYSAQIDEEGNLAAALNVVEVNKESGEFTDQAGIMVVRMDTVKDISISGVTYDDSMVKPGGQLPLHFTVTNNSLTAVEKFQVTLTDEDGKKISSGEVSSHLEPGASAEAAYIYRLSETLTLHKIVLTAEIKGETNKKDNSEIITIGYGNLVLDELHLTGTGSKPAVSGTLNNTGYGNMENVKVSVYETNASGKLLGTYDAKTLKPGETTDFSVDIPEEMLKVDSQAIGNVVYVNAETDSSEISVEDNSDYLFIDGEETENVTLNSSSLNLQAGEKSRLQVAYTGSSDISAADAVWSSSNEKVAEVNDGEVTAIAKGSATITAKIGKISAKCKVTVSDTVAVSSITLKDQSVRIAEGKTFQLEAEVLPENATNKKVNWTSSDETAATVDQNGLVTGIAAGTTVITAVTQDGGRQVTCTVSVTKDKTTEYEVQFQSEDADGAAPDTIKAAGGTRIILPENTFNKNGYQFAGWNDGNSVYQAGFAYRMPYGNIIFTAEWKKVTEKKVRRINVESEIQKQEGDEKFNLDASLSRGDGELKYSSDSDIVAVDASGTVTIKAAGKATISITAPENGEYKEAKASVEITVSHVWGEWKQVQKATVLAPAKEERQCQICGEKDSRDTGEALPASIKLNVTKLTMQIGQTTSKVKVSGLAEGDGIKKWKSSDNRIVKVSSTGKITAQKVTGKAVVTVELASGMKGDIAVTVQKTAVKTRAITGLEKKITLKKGKKVTLKPVLSPITAQEKISYTSSNKKIVSVTSAGVITAKAAGTAKITVKSGSKKAVVTVTVPKTVTKSISGIPSKQILKKGKSITWKVKLNPSNSDDKITYTSSNKKVAAVDSKGKITAKGKGTAIITVKSGKVSVKCKITVK</sequence>
<dbReference type="Pfam" id="PF09479">
    <property type="entry name" value="Flg_new"/>
    <property type="match status" value="1"/>
</dbReference>
<feature type="domain" description="BIG2" evidence="2">
    <location>
        <begin position="1046"/>
        <end position="1123"/>
    </location>
</feature>
<dbReference type="Gene3D" id="3.80.10.10">
    <property type="entry name" value="Ribonuclease Inhibitor"/>
    <property type="match status" value="1"/>
</dbReference>
<accession>A0A844GL43</accession>
<dbReference type="Pfam" id="PF02368">
    <property type="entry name" value="Big_2"/>
    <property type="match status" value="4"/>
</dbReference>
<protein>
    <submittedName>
        <fullName evidence="3">Leucine-rich repeat protein</fullName>
    </submittedName>
</protein>
<feature type="domain" description="BIG2" evidence="2">
    <location>
        <begin position="1495"/>
        <end position="1573"/>
    </location>
</feature>